<dbReference type="EMBL" id="CP143789">
    <property type="protein sequence ID" value="WVN89678.1"/>
    <property type="molecule type" value="Genomic_DNA"/>
</dbReference>
<reference evidence="2" key="1">
    <citation type="submission" date="2016-06" db="EMBL/GenBank/DDBJ databases">
        <authorList>
            <person name="Cuomo C."/>
            <person name="Litvintseva A."/>
            <person name="Heitman J."/>
            <person name="Chen Y."/>
            <person name="Sun S."/>
            <person name="Springer D."/>
            <person name="Dromer F."/>
            <person name="Young S."/>
            <person name="Zeng Q."/>
            <person name="Chapman S."/>
            <person name="Gujja S."/>
            <person name="Saif S."/>
            <person name="Birren B."/>
        </authorList>
    </citation>
    <scope>NUCLEOTIDE SEQUENCE</scope>
    <source>
        <strain evidence="2">CBS 7841</strain>
    </source>
</reference>
<dbReference type="GeneID" id="91089117"/>
<evidence type="ECO:0000256" key="1">
    <source>
        <dbReference type="SAM" id="MobiDB-lite"/>
    </source>
</evidence>
<dbReference type="KEGG" id="cdep:91089117"/>
<dbReference type="Proteomes" id="UP000094043">
    <property type="component" value="Chromosome 6"/>
</dbReference>
<dbReference type="AlphaFoldDB" id="A0A1E3IMY7"/>
<dbReference type="RefSeq" id="XP_066070378.1">
    <property type="nucleotide sequence ID" value="XM_066214281.1"/>
</dbReference>
<feature type="compositionally biased region" description="Polar residues" evidence="1">
    <location>
        <begin position="1"/>
        <end position="42"/>
    </location>
</feature>
<evidence type="ECO:0000313" key="2">
    <source>
        <dbReference type="EMBL" id="WVN89678.1"/>
    </source>
</evidence>
<dbReference type="VEuPathDB" id="FungiDB:L203_01884"/>
<proteinExistence type="predicted"/>
<protein>
    <submittedName>
        <fullName evidence="2">Uncharacterized protein</fullName>
    </submittedName>
</protein>
<accession>A0A1E3IMY7</accession>
<organism evidence="2 3">
    <name type="scientific">Cryptococcus depauperatus CBS 7841</name>
    <dbReference type="NCBI Taxonomy" id="1295531"/>
    <lineage>
        <taxon>Eukaryota</taxon>
        <taxon>Fungi</taxon>
        <taxon>Dikarya</taxon>
        <taxon>Basidiomycota</taxon>
        <taxon>Agaricomycotina</taxon>
        <taxon>Tremellomycetes</taxon>
        <taxon>Tremellales</taxon>
        <taxon>Cryptococcaceae</taxon>
        <taxon>Cryptococcus</taxon>
    </lineage>
</organism>
<name>A0A1E3IMY7_9TREE</name>
<feature type="region of interest" description="Disordered" evidence="1">
    <location>
        <begin position="1"/>
        <end position="62"/>
    </location>
</feature>
<sequence>MKCDSRQQSYASGQGGEQSSYTASQGDWTNVAGWSTGQDNTLPSGGESSGPPPPYTTNSRADRDCSGIVAHIARCALRGVDHGLDEGFFRNITSVGPNDVLGEVKTGEVTTKIYMWDLTAEDTAIRRTVPYQEEESCLLSNIADIAKYRWGVRRNVQNCLNCSNTIYGNVKNSRTPLLESMIQ</sequence>
<reference evidence="2" key="2">
    <citation type="journal article" date="2022" name="Elife">
        <title>Obligate sexual reproduction of a homothallic fungus closely related to the Cryptococcus pathogenic species complex.</title>
        <authorList>
            <person name="Passer A.R."/>
            <person name="Clancey S.A."/>
            <person name="Shea T."/>
            <person name="David-Palma M."/>
            <person name="Averette A.F."/>
            <person name="Boekhout T."/>
            <person name="Porcel B.M."/>
            <person name="Nowrousian M."/>
            <person name="Cuomo C.A."/>
            <person name="Sun S."/>
            <person name="Heitman J."/>
            <person name="Coelho M.A."/>
        </authorList>
    </citation>
    <scope>NUCLEOTIDE SEQUENCE</scope>
    <source>
        <strain evidence="2">CBS 7841</strain>
    </source>
</reference>
<gene>
    <name evidence="2" type="ORF">L203_104908</name>
</gene>
<keyword evidence="3" id="KW-1185">Reference proteome</keyword>
<reference evidence="2" key="3">
    <citation type="submission" date="2024-01" db="EMBL/GenBank/DDBJ databases">
        <authorList>
            <person name="Coelho M.A."/>
            <person name="David-Palma M."/>
            <person name="Shea T."/>
            <person name="Sun S."/>
            <person name="Cuomo C.A."/>
            <person name="Heitman J."/>
        </authorList>
    </citation>
    <scope>NUCLEOTIDE SEQUENCE</scope>
    <source>
        <strain evidence="2">CBS 7841</strain>
    </source>
</reference>
<evidence type="ECO:0000313" key="3">
    <source>
        <dbReference type="Proteomes" id="UP000094043"/>
    </source>
</evidence>